<organism evidence="1">
    <name type="scientific">Helicobacter pylori</name>
    <name type="common">Campylobacter pylori</name>
    <dbReference type="NCBI Taxonomy" id="210"/>
    <lineage>
        <taxon>Bacteria</taxon>
        <taxon>Pseudomonadati</taxon>
        <taxon>Campylobacterota</taxon>
        <taxon>Epsilonproteobacteria</taxon>
        <taxon>Campylobacterales</taxon>
        <taxon>Helicobacteraceae</taxon>
        <taxon>Helicobacter</taxon>
    </lineage>
</organism>
<proteinExistence type="predicted"/>
<dbReference type="AlphaFoldDB" id="A0A0D3RKY6"/>
<geneLocation type="plasmid" evidence="1">
    <name>pUM157</name>
</geneLocation>
<dbReference type="EMBL" id="KM583817">
    <property type="protein sequence ID" value="AJS10430.1"/>
    <property type="molecule type" value="Genomic_DNA"/>
</dbReference>
<evidence type="ECO:0000313" key="2">
    <source>
        <dbReference type="EMBL" id="OOQ38603.1"/>
    </source>
</evidence>
<name>A0A0D3RKY6_HELPX</name>
<reference evidence="1" key="1">
    <citation type="submission" date="2014-09" db="EMBL/GenBank/DDBJ databases">
        <title>Plasmid profiling of clinical strains of Helicobacter pylori from Malaysia.</title>
        <authorList>
            <person name="Ooi M.K."/>
            <person name="Gan H.Y."/>
            <person name="Loke M.F."/>
            <person name="Gan H.M."/>
            <person name="Goh K.L."/>
            <person name="Vadivelu J."/>
            <person name="Dieye Y."/>
        </authorList>
    </citation>
    <scope>NUCLEOTIDE SEQUENCE</scope>
    <source>
        <strain evidence="1">UM157</strain>
        <plasmid evidence="1">pUM157</plasmid>
    </source>
</reference>
<protein>
    <submittedName>
        <fullName evidence="1">TOMM</fullName>
    </submittedName>
</protein>
<evidence type="ECO:0000313" key="3">
    <source>
        <dbReference type="Proteomes" id="UP000319650"/>
    </source>
</evidence>
<dbReference type="Proteomes" id="UP000319650">
    <property type="component" value="Unassembled WGS sequence"/>
</dbReference>
<gene>
    <name evidence="2" type="ORF">B0X64_08910</name>
</gene>
<dbReference type="RefSeq" id="WP_001941815.1">
    <property type="nucleotide sequence ID" value="NZ_BNMA01000023.1"/>
</dbReference>
<sequence>MNKKQTIVKKSLSKKYSNKPLSIAYYNSNDKNYFIKDSALVISAGRCSSTSSSCCCCCGGHGE</sequence>
<dbReference type="EMBL" id="MUPN01000515">
    <property type="protein sequence ID" value="OOQ38603.1"/>
    <property type="molecule type" value="Genomic_DNA"/>
</dbReference>
<evidence type="ECO:0000313" key="1">
    <source>
        <dbReference type="EMBL" id="AJS10430.1"/>
    </source>
</evidence>
<reference evidence="2 3" key="2">
    <citation type="journal article" date="2017" name="Front. Cell. Infect. Microbiol.">
        <title>Whole Genome Sequence and Phylogenetic Analysis Show Helicobacter pylori Strains from Latin America Have Followed a Unique Evolution Pathway.</title>
        <authorList>
            <person name="Munoz-Ramirez Z.Y."/>
            <person name="Mendez-Tenorio A."/>
            <person name="Kato I."/>
            <person name="Bravo M.M."/>
            <person name="Rizzato C."/>
            <person name="Thorell K."/>
            <person name="Torres R.C."/>
            <person name="Aviles-Jimenez F."/>
            <person name="Camorlinga M."/>
            <person name="Canzian F."/>
            <person name="Torres J."/>
        </authorList>
    </citation>
    <scope>NUCLEOTIDE SEQUENCE [LARGE SCALE GENOMIC DNA]</scope>
    <source>
        <strain evidence="2 3">CM22351</strain>
    </source>
</reference>
<keyword evidence="1" id="KW-0614">Plasmid</keyword>
<accession>A0A0D3RKY6</accession>